<feature type="region of interest" description="Disordered" evidence="2">
    <location>
        <begin position="663"/>
        <end position="728"/>
    </location>
</feature>
<evidence type="ECO:0000313" key="4">
    <source>
        <dbReference type="EnsemblPlants" id="Pp3c4_16040V3.6"/>
    </source>
</evidence>
<feature type="compositionally biased region" description="Low complexity" evidence="2">
    <location>
        <begin position="396"/>
        <end position="431"/>
    </location>
</feature>
<evidence type="ECO:0000256" key="2">
    <source>
        <dbReference type="SAM" id="MobiDB-lite"/>
    </source>
</evidence>
<dbReference type="PANTHER" id="PTHR31116:SF29">
    <property type="entry name" value="DNA GLYCOSYLASE SUPERFAMILY PROTEIN"/>
    <property type="match status" value="1"/>
</dbReference>
<feature type="region of interest" description="Disordered" evidence="2">
    <location>
        <begin position="374"/>
        <end position="643"/>
    </location>
</feature>
<feature type="compositionally biased region" description="Polar residues" evidence="2">
    <location>
        <begin position="439"/>
        <end position="448"/>
    </location>
</feature>
<dbReference type="Gene3D" id="1.25.10.10">
    <property type="entry name" value="Leucine-rich Repeat Variant"/>
    <property type="match status" value="1"/>
</dbReference>
<dbReference type="PANTHER" id="PTHR31116">
    <property type="entry name" value="OS04G0501200 PROTEIN"/>
    <property type="match status" value="1"/>
</dbReference>
<name>A0A7I4DIY2_PHYPA</name>
<feature type="binding site" evidence="1">
    <location>
        <position position="904"/>
    </location>
    <ligand>
        <name>Zn(2+)</name>
        <dbReference type="ChEBI" id="CHEBI:29105"/>
    </ligand>
</feature>
<feature type="binding site" evidence="1">
    <location>
        <position position="919"/>
    </location>
    <ligand>
        <name>Zn(2+)</name>
        <dbReference type="ChEBI" id="CHEBI:29105"/>
    </ligand>
</feature>
<dbReference type="Proteomes" id="UP000006727">
    <property type="component" value="Chromosome 4"/>
</dbReference>
<dbReference type="EMBL" id="ABEU02000004">
    <property type="status" value="NOT_ANNOTATED_CDS"/>
    <property type="molecule type" value="Genomic_DNA"/>
</dbReference>
<reference evidence="4" key="3">
    <citation type="submission" date="2020-12" db="UniProtKB">
        <authorList>
            <consortium name="EnsemblPlants"/>
        </authorList>
    </citation>
    <scope>IDENTIFICATION</scope>
</reference>
<dbReference type="InterPro" id="IPR005019">
    <property type="entry name" value="Adenine_glyco"/>
</dbReference>
<dbReference type="GO" id="GO:0008725">
    <property type="term" value="F:DNA-3-methyladenine glycosylase activity"/>
    <property type="evidence" value="ECO:0007669"/>
    <property type="project" value="InterPro"/>
</dbReference>
<evidence type="ECO:0000256" key="1">
    <source>
        <dbReference type="PIRSR" id="PIRSR605019-1"/>
    </source>
</evidence>
<feature type="region of interest" description="Disordered" evidence="2">
    <location>
        <begin position="1138"/>
        <end position="1172"/>
    </location>
</feature>
<feature type="domain" description="Symplekin/Pta1 N-terminal" evidence="3">
    <location>
        <begin position="157"/>
        <end position="357"/>
    </location>
</feature>
<protein>
    <recommendedName>
        <fullName evidence="3">Symplekin/Pta1 N-terminal domain-containing protein</fullName>
    </recommendedName>
</protein>
<keyword evidence="5" id="KW-1185">Reference proteome</keyword>
<reference evidence="4 5" key="2">
    <citation type="journal article" date="2018" name="Plant J.">
        <title>The Physcomitrella patens chromosome-scale assembly reveals moss genome structure and evolution.</title>
        <authorList>
            <person name="Lang D."/>
            <person name="Ullrich K.K."/>
            <person name="Murat F."/>
            <person name="Fuchs J."/>
            <person name="Jenkins J."/>
            <person name="Haas F.B."/>
            <person name="Piednoel M."/>
            <person name="Gundlach H."/>
            <person name="Van Bel M."/>
            <person name="Meyberg R."/>
            <person name="Vives C."/>
            <person name="Morata J."/>
            <person name="Symeonidi A."/>
            <person name="Hiss M."/>
            <person name="Muchero W."/>
            <person name="Kamisugi Y."/>
            <person name="Saleh O."/>
            <person name="Blanc G."/>
            <person name="Decker E.L."/>
            <person name="van Gessel N."/>
            <person name="Grimwood J."/>
            <person name="Hayes R.D."/>
            <person name="Graham S.W."/>
            <person name="Gunter L.E."/>
            <person name="McDaniel S.F."/>
            <person name="Hoernstein S.N.W."/>
            <person name="Larsson A."/>
            <person name="Li F.W."/>
            <person name="Perroud P.F."/>
            <person name="Phillips J."/>
            <person name="Ranjan P."/>
            <person name="Rokshar D.S."/>
            <person name="Rothfels C.J."/>
            <person name="Schneider L."/>
            <person name="Shu S."/>
            <person name="Stevenson D.W."/>
            <person name="Thummler F."/>
            <person name="Tillich M."/>
            <person name="Villarreal Aguilar J.C."/>
            <person name="Widiez T."/>
            <person name="Wong G.K."/>
            <person name="Wymore A."/>
            <person name="Zhang Y."/>
            <person name="Zimmer A.D."/>
            <person name="Quatrano R.S."/>
            <person name="Mayer K.F.X."/>
            <person name="Goodstein D."/>
            <person name="Casacuberta J.M."/>
            <person name="Vandepoele K."/>
            <person name="Reski R."/>
            <person name="Cuming A.C."/>
            <person name="Tuskan G.A."/>
            <person name="Maumus F."/>
            <person name="Salse J."/>
            <person name="Schmutz J."/>
            <person name="Rensing S.A."/>
        </authorList>
    </citation>
    <scope>NUCLEOTIDE SEQUENCE [LARGE SCALE GENOMIC DNA]</scope>
    <source>
        <strain evidence="4 5">cv. Gransden 2004</strain>
    </source>
</reference>
<evidence type="ECO:0000313" key="5">
    <source>
        <dbReference type="Proteomes" id="UP000006727"/>
    </source>
</evidence>
<dbReference type="SUPFAM" id="SSF48150">
    <property type="entry name" value="DNA-glycosylase"/>
    <property type="match status" value="1"/>
</dbReference>
<feature type="binding site" evidence="1">
    <location>
        <position position="1081"/>
    </location>
    <ligand>
        <name>Zn(2+)</name>
        <dbReference type="ChEBI" id="CHEBI:29105"/>
    </ligand>
</feature>
<feature type="compositionally biased region" description="Polar residues" evidence="2">
    <location>
        <begin position="525"/>
        <end position="535"/>
    </location>
</feature>
<reference evidence="4 5" key="1">
    <citation type="journal article" date="2008" name="Science">
        <title>The Physcomitrella genome reveals evolutionary insights into the conquest of land by plants.</title>
        <authorList>
            <person name="Rensing S."/>
            <person name="Lang D."/>
            <person name="Zimmer A."/>
            <person name="Terry A."/>
            <person name="Salamov A."/>
            <person name="Shapiro H."/>
            <person name="Nishiyama T."/>
            <person name="Perroud P.-F."/>
            <person name="Lindquist E."/>
            <person name="Kamisugi Y."/>
            <person name="Tanahashi T."/>
            <person name="Sakakibara K."/>
            <person name="Fujita T."/>
            <person name="Oishi K."/>
            <person name="Shin-I T."/>
            <person name="Kuroki Y."/>
            <person name="Toyoda A."/>
            <person name="Suzuki Y."/>
            <person name="Hashimoto A."/>
            <person name="Yamaguchi K."/>
            <person name="Sugano A."/>
            <person name="Kohara Y."/>
            <person name="Fujiyama A."/>
            <person name="Anterola A."/>
            <person name="Aoki S."/>
            <person name="Ashton N."/>
            <person name="Barbazuk W.B."/>
            <person name="Barker E."/>
            <person name="Bennetzen J."/>
            <person name="Bezanilla M."/>
            <person name="Blankenship R."/>
            <person name="Cho S.H."/>
            <person name="Dutcher S."/>
            <person name="Estelle M."/>
            <person name="Fawcett J.A."/>
            <person name="Gundlach H."/>
            <person name="Hanada K."/>
            <person name="Heyl A."/>
            <person name="Hicks K.A."/>
            <person name="Hugh J."/>
            <person name="Lohr M."/>
            <person name="Mayer K."/>
            <person name="Melkozernov A."/>
            <person name="Murata T."/>
            <person name="Nelson D."/>
            <person name="Pils B."/>
            <person name="Prigge M."/>
            <person name="Reiss B."/>
            <person name="Renner T."/>
            <person name="Rombauts S."/>
            <person name="Rushton P."/>
            <person name="Sanderfoot A."/>
            <person name="Schween G."/>
            <person name="Shiu S.-H."/>
            <person name="Stueber K."/>
            <person name="Theodoulou F.L."/>
            <person name="Tu H."/>
            <person name="Van de Peer Y."/>
            <person name="Verrier P.J."/>
            <person name="Waters E."/>
            <person name="Wood A."/>
            <person name="Yang L."/>
            <person name="Cove D."/>
            <person name="Cuming A."/>
            <person name="Hasebe M."/>
            <person name="Lucas S."/>
            <person name="Mishler D.B."/>
            <person name="Reski R."/>
            <person name="Grigoriev I."/>
            <person name="Quatrano R.S."/>
            <person name="Boore J.L."/>
        </authorList>
    </citation>
    <scope>NUCLEOTIDE SEQUENCE [LARGE SCALE GENOMIC DNA]</scope>
    <source>
        <strain evidence="4 5">cv. Gransden 2004</strain>
    </source>
</reference>
<keyword evidence="1" id="KW-0479">Metal-binding</keyword>
<dbReference type="GO" id="GO:0006284">
    <property type="term" value="P:base-excision repair"/>
    <property type="evidence" value="ECO:0007669"/>
    <property type="project" value="InterPro"/>
</dbReference>
<feature type="compositionally biased region" description="Polar residues" evidence="2">
    <location>
        <begin position="386"/>
        <end position="395"/>
    </location>
</feature>
<sequence>MSELHWSLNRPALGREIDCYPNGLRWCPLCFQPLDELVARLEARGLRECGVRLAAQQPGTMEEVGENALAFSSEAKMQQEASAEAEFLNKMMELVSQQSPPSFLLEFVPRLLEFQVDPGNPVHEIVVKKIEEAGLHHIDYVQVVAPALLSLLQDTSSAVVQRSITSGSTIFRIIFEQVTLQSADGRVVDQSTLECWNWMVRFKDAVYSLAFQYGNDDVRLLALAFVESTFLLFTPDSKNLPPDQQISGMSQESHATWLAGGHPTLDANTLRQEASNNLGLLLNQLQISEAPTLSCLVAFSIINSLIGIAERRPSISSTIFPVLLSLVPNSEPFTGSHNEKVLHELKEASLNILNSDQPSALPWRDQLVAALRPMNGGETGDRIVQESESPASVPNSSKFKGTGSSTSSRITAKPRSTSTAVSTVTAPTRPASPLRKIRTSSASTNMTIPSRPASPARQIKTSSVSASVTPPPRIASSAIQIRTSSAATTDKGPPRTASPSRHSKASSASATITASPRTASPLKQPKTSSSCTTVTAAPRPASPLRQIAKAPGSLSQNGLSGGKGFRGTSPARPRPASVNNVSIKVSSSHSGTSADYLKSSSVVVPFPPTSARSSVRPALTSLKISPRPSPSSSPRGVPSVENPKLSGVVVPFPLTSVKSLPKPSITSVKLTPCPTSPSVKPTPRTARLTSSSVKLTPRPASPSARASVGASPRTTSVTVTTRPASPSPAARKLVVLSKNTPTPPSPRASEKKLTQVPTLIGQHTGVPVSSRSNNGKPSAVTNLAAVSPSQAPFGRNKFSSNVTAPSLLKAKASTLTNTTRKGSLTPSCESSQNMSYSSSDLNLHASSEQSDATATLSIVQEVPTQRLRIASFKRNSSGLSKATEIISPEVLPVNPITMNTKKRCGWITSQSDDVHIAYHDSEWAIPIYDDKLLFELIVLQGAQAELSWPTILARRNNFRAAFANFDPAIVAKFDEKKKLSLIADSSICFPEAKVRGAVDNAAHVLKIIEEYGSLSKFLWSYVNHKPVVSQYKLAKQVPVKTPKSEALSKELIRRGFRFVGPTTMYSVMQAAGLVCDHLVTCYKYLESSAGNSPVMDPVIEGEKIADPWQRISLPTNGYPLEFKRASANASDPVWAELPIIEEAREDESDKNSEDGDNYDDLSTSSKLEISVC</sequence>
<feature type="compositionally biased region" description="Low complexity" evidence="2">
    <location>
        <begin position="710"/>
        <end position="728"/>
    </location>
</feature>
<dbReference type="EnsemblPlants" id="Pp3c4_16040V3.6">
    <property type="protein sequence ID" value="Pp3c4_16040V3.6"/>
    <property type="gene ID" value="Pp3c4_16040"/>
</dbReference>
<dbReference type="InParanoid" id="A0A7I4DIY2"/>
<dbReference type="Pfam" id="PF11935">
    <property type="entry name" value="SYMPK_PTA1_N"/>
    <property type="match status" value="1"/>
</dbReference>
<organism evidence="4 5">
    <name type="scientific">Physcomitrium patens</name>
    <name type="common">Spreading-leaved earth moss</name>
    <name type="synonym">Physcomitrella patens</name>
    <dbReference type="NCBI Taxonomy" id="3218"/>
    <lineage>
        <taxon>Eukaryota</taxon>
        <taxon>Viridiplantae</taxon>
        <taxon>Streptophyta</taxon>
        <taxon>Embryophyta</taxon>
        <taxon>Bryophyta</taxon>
        <taxon>Bryophytina</taxon>
        <taxon>Bryopsida</taxon>
        <taxon>Funariidae</taxon>
        <taxon>Funariales</taxon>
        <taxon>Funariaceae</taxon>
        <taxon>Physcomitrium</taxon>
    </lineage>
</organism>
<feature type="region of interest" description="Disordered" evidence="2">
    <location>
        <begin position="813"/>
        <end position="838"/>
    </location>
</feature>
<dbReference type="GO" id="GO:0046872">
    <property type="term" value="F:metal ion binding"/>
    <property type="evidence" value="ECO:0007669"/>
    <property type="project" value="UniProtKB-KW"/>
</dbReference>
<feature type="binding site" evidence="1">
    <location>
        <position position="1077"/>
    </location>
    <ligand>
        <name>Zn(2+)</name>
        <dbReference type="ChEBI" id="CHEBI:29105"/>
    </ligand>
</feature>
<evidence type="ECO:0000259" key="3">
    <source>
        <dbReference type="Pfam" id="PF11935"/>
    </source>
</evidence>
<dbReference type="AlphaFoldDB" id="A0A7I4DIY2"/>
<gene>
    <name evidence="4" type="primary">LOC112281893</name>
</gene>
<feature type="compositionally biased region" description="Low complexity" evidence="2">
    <location>
        <begin position="497"/>
        <end position="520"/>
    </location>
</feature>
<dbReference type="Gene3D" id="1.10.340.30">
    <property type="entry name" value="Hypothetical protein, domain 2"/>
    <property type="match status" value="1"/>
</dbReference>
<dbReference type="Pfam" id="PF03352">
    <property type="entry name" value="Adenine_glyco"/>
    <property type="match status" value="1"/>
</dbReference>
<dbReference type="Gramene" id="Pp3c4_16040V3.6">
    <property type="protein sequence ID" value="Pp3c4_16040V3.6"/>
    <property type="gene ID" value="Pp3c4_16040"/>
</dbReference>
<feature type="compositionally biased region" description="Low complexity" evidence="2">
    <location>
        <begin position="577"/>
        <end position="604"/>
    </location>
</feature>
<dbReference type="InterPro" id="IPR011257">
    <property type="entry name" value="DNA_glycosylase"/>
</dbReference>
<feature type="compositionally biased region" description="Polar residues" evidence="2">
    <location>
        <begin position="1160"/>
        <end position="1172"/>
    </location>
</feature>
<dbReference type="InterPro" id="IPR011989">
    <property type="entry name" value="ARM-like"/>
</dbReference>
<proteinExistence type="predicted"/>
<feature type="compositionally biased region" description="Low complexity" evidence="2">
    <location>
        <begin position="630"/>
        <end position="640"/>
    </location>
</feature>
<dbReference type="InterPro" id="IPR032460">
    <property type="entry name" value="Symplekin/Pta1_N"/>
</dbReference>
<keyword evidence="1" id="KW-0862">Zinc</keyword>
<accession>A0A7I4DIY2</accession>
<feature type="compositionally biased region" description="Polar residues" evidence="2">
    <location>
        <begin position="477"/>
        <end position="488"/>
    </location>
</feature>